<evidence type="ECO:0000313" key="5">
    <source>
        <dbReference type="EMBL" id="ADH85082.1"/>
    </source>
</evidence>
<dbReference type="InterPro" id="IPR000653">
    <property type="entry name" value="DegT/StrS_aminotransferase"/>
</dbReference>
<keyword evidence="5" id="KW-0808">Transferase</keyword>
<dbReference type="InterPro" id="IPR015421">
    <property type="entry name" value="PyrdxlP-dep_Trfase_major"/>
</dbReference>
<sequence length="373" mass="40152">MKTIPVAQPVLGEEERANVLAALEAGAISGFFGDYLGRFEREFAAWCGCSHGIAVSSGTAALHVALAALEVGPGDEVLVPTLTNMATFFAVHYQGATPVPIDIETDTLNLDPALLEEKITPRTKAIMVVHLFGHPVDMDPVLALADRHSLAVIEDCAEAHGAEYRGNRVGGLGSIGCFSFYANKIITTGEGGMCTTNDDALAEKIRTLKSLAFGSENKFMHSAVGFNYRMTNLQAALGCAQMAKISQLIQLKREVAQEYNRLLTDCPELQLPVEKGYAHNVYWMYHVVLAGHAAGRRAEVMAKLAAAGIETRETFIPYNLQQHLPLAAHIGREDCPRANAVAQRGFYLPSGPVLAQEQIAHIAEQLLTAVAAT</sequence>
<evidence type="ECO:0000256" key="4">
    <source>
        <dbReference type="RuleBase" id="RU004508"/>
    </source>
</evidence>
<organism evidence="5 6">
    <name type="scientific">Desulfurivibrio alkaliphilus (strain DSM 19089 / UNIQEM U267 / AHT2)</name>
    <dbReference type="NCBI Taxonomy" id="589865"/>
    <lineage>
        <taxon>Bacteria</taxon>
        <taxon>Pseudomonadati</taxon>
        <taxon>Thermodesulfobacteriota</taxon>
        <taxon>Desulfobulbia</taxon>
        <taxon>Desulfobulbales</taxon>
        <taxon>Desulfobulbaceae</taxon>
        <taxon>Desulfurivibrio</taxon>
    </lineage>
</organism>
<dbReference type="InterPro" id="IPR015422">
    <property type="entry name" value="PyrdxlP-dep_Trfase_small"/>
</dbReference>
<dbReference type="eggNOG" id="COG0399">
    <property type="taxonomic scope" value="Bacteria"/>
</dbReference>
<dbReference type="STRING" id="589865.DaAHT2_0376"/>
<keyword evidence="5" id="KW-0032">Aminotransferase</keyword>
<feature type="active site" description="Proton acceptor" evidence="2">
    <location>
        <position position="184"/>
    </location>
</feature>
<dbReference type="GO" id="GO:0047310">
    <property type="term" value="F:glutamine-scyllo-inositol transaminase activity"/>
    <property type="evidence" value="ECO:0007669"/>
    <property type="project" value="UniProtKB-EC"/>
</dbReference>
<accession>D6YZS5</accession>
<protein>
    <submittedName>
        <fullName evidence="5">Glutamine--scyllo-inositol transaminase</fullName>
        <ecNumber evidence="5">2.6.1.50</ecNumber>
    </submittedName>
</protein>
<evidence type="ECO:0000256" key="2">
    <source>
        <dbReference type="PIRSR" id="PIRSR000390-1"/>
    </source>
</evidence>
<dbReference type="PIRSF" id="PIRSF000390">
    <property type="entry name" value="PLP_StrS"/>
    <property type="match status" value="1"/>
</dbReference>
<dbReference type="OrthoDB" id="9771070at2"/>
<dbReference type="EMBL" id="CP001940">
    <property type="protein sequence ID" value="ADH85082.1"/>
    <property type="molecule type" value="Genomic_DNA"/>
</dbReference>
<dbReference type="GO" id="GO:0030170">
    <property type="term" value="F:pyridoxal phosphate binding"/>
    <property type="evidence" value="ECO:0007669"/>
    <property type="project" value="TreeGrafter"/>
</dbReference>
<dbReference type="Proteomes" id="UP000001508">
    <property type="component" value="Chromosome"/>
</dbReference>
<dbReference type="Gene3D" id="3.90.1150.10">
    <property type="entry name" value="Aspartate Aminotransferase, domain 1"/>
    <property type="match status" value="1"/>
</dbReference>
<dbReference type="AlphaFoldDB" id="D6YZS5"/>
<evidence type="ECO:0000256" key="3">
    <source>
        <dbReference type="PIRSR" id="PIRSR000390-2"/>
    </source>
</evidence>
<proteinExistence type="inferred from homology"/>
<dbReference type="RefSeq" id="WP_013162613.1">
    <property type="nucleotide sequence ID" value="NC_014216.1"/>
</dbReference>
<keyword evidence="6" id="KW-1185">Reference proteome</keyword>
<dbReference type="Gene3D" id="3.40.640.10">
    <property type="entry name" value="Type I PLP-dependent aspartate aminotransferase-like (Major domain)"/>
    <property type="match status" value="1"/>
</dbReference>
<dbReference type="Pfam" id="PF01041">
    <property type="entry name" value="DegT_DnrJ_EryC1"/>
    <property type="match status" value="1"/>
</dbReference>
<feature type="modified residue" description="N6-(pyridoxal phosphate)lysine" evidence="3">
    <location>
        <position position="184"/>
    </location>
</feature>
<name>D6YZS5_DESAT</name>
<keyword evidence="3 4" id="KW-0663">Pyridoxal phosphate</keyword>
<dbReference type="PANTHER" id="PTHR30244:SF34">
    <property type="entry name" value="DTDP-4-AMINO-4,6-DIDEOXYGALACTOSE TRANSAMINASE"/>
    <property type="match status" value="1"/>
</dbReference>
<dbReference type="InParanoid" id="D6YZS5"/>
<comment type="similarity">
    <text evidence="1 4">Belongs to the DegT/DnrJ/EryC1 family.</text>
</comment>
<dbReference type="CDD" id="cd00616">
    <property type="entry name" value="AHBA_syn"/>
    <property type="match status" value="1"/>
</dbReference>
<gene>
    <name evidence="5" type="ordered locus">DaAHT2_0376</name>
</gene>
<reference evidence="6" key="1">
    <citation type="submission" date="2010-02" db="EMBL/GenBank/DDBJ databases">
        <title>Complete sequence of Desulfurivibrio alkaliphilus AHT2.</title>
        <authorList>
            <consortium name="US DOE Joint Genome Institute"/>
            <person name="Pitluck S."/>
            <person name="Chertkov O."/>
            <person name="Detter J.C."/>
            <person name="Han C."/>
            <person name="Tapia R."/>
            <person name="Larimer F."/>
            <person name="Land M."/>
            <person name="Hauser L."/>
            <person name="Kyrpides N."/>
            <person name="Mikhailova N."/>
            <person name="Sorokin D.Y."/>
            <person name="Muyzer G."/>
            <person name="Woyke T."/>
        </authorList>
    </citation>
    <scope>NUCLEOTIDE SEQUENCE [LARGE SCALE GENOMIC DNA]</scope>
    <source>
        <strain evidence="6">DSM 19089 / UNIQEM U267 / AHT2</strain>
    </source>
</reference>
<dbReference type="EC" id="2.6.1.50" evidence="5"/>
<evidence type="ECO:0000256" key="1">
    <source>
        <dbReference type="ARBA" id="ARBA00037999"/>
    </source>
</evidence>
<dbReference type="InterPro" id="IPR015424">
    <property type="entry name" value="PyrdxlP-dep_Trfase"/>
</dbReference>
<dbReference type="KEGG" id="dak:DaAHT2_0376"/>
<dbReference type="HOGENOM" id="CLU_033332_7_2_7"/>
<evidence type="ECO:0000313" key="6">
    <source>
        <dbReference type="Proteomes" id="UP000001508"/>
    </source>
</evidence>
<dbReference type="PANTHER" id="PTHR30244">
    <property type="entry name" value="TRANSAMINASE"/>
    <property type="match status" value="1"/>
</dbReference>
<dbReference type="SUPFAM" id="SSF53383">
    <property type="entry name" value="PLP-dependent transferases"/>
    <property type="match status" value="1"/>
</dbReference>
<dbReference type="GO" id="GO:0000271">
    <property type="term" value="P:polysaccharide biosynthetic process"/>
    <property type="evidence" value="ECO:0007669"/>
    <property type="project" value="TreeGrafter"/>
</dbReference>